<dbReference type="InterPro" id="IPR011051">
    <property type="entry name" value="RmlC_Cupin_sf"/>
</dbReference>
<organism evidence="1 2">
    <name type="scientific">Roseateles oligotrophus</name>
    <dbReference type="NCBI Taxonomy" id="1769250"/>
    <lineage>
        <taxon>Bacteria</taxon>
        <taxon>Pseudomonadati</taxon>
        <taxon>Pseudomonadota</taxon>
        <taxon>Betaproteobacteria</taxon>
        <taxon>Burkholderiales</taxon>
        <taxon>Sphaerotilaceae</taxon>
        <taxon>Roseateles</taxon>
    </lineage>
</organism>
<comment type="caution">
    <text evidence="1">The sequence shown here is derived from an EMBL/GenBank/DDBJ whole genome shotgun (WGS) entry which is preliminary data.</text>
</comment>
<evidence type="ECO:0000313" key="2">
    <source>
        <dbReference type="Proteomes" id="UP000562027"/>
    </source>
</evidence>
<proteinExistence type="predicted"/>
<keyword evidence="1" id="KW-0560">Oxidoreductase</keyword>
<protein>
    <submittedName>
        <fullName evidence="1">Quercetin dioxygenase-like cupin family protein</fullName>
    </submittedName>
</protein>
<dbReference type="EMBL" id="JACHLP010000001">
    <property type="protein sequence ID" value="MBB4841707.1"/>
    <property type="molecule type" value="Genomic_DNA"/>
</dbReference>
<dbReference type="SUPFAM" id="SSF51182">
    <property type="entry name" value="RmlC-like cupins"/>
    <property type="match status" value="1"/>
</dbReference>
<keyword evidence="2" id="KW-1185">Reference proteome</keyword>
<keyword evidence="1" id="KW-0223">Dioxygenase</keyword>
<evidence type="ECO:0000313" key="1">
    <source>
        <dbReference type="EMBL" id="MBB4841707.1"/>
    </source>
</evidence>
<dbReference type="AlphaFoldDB" id="A0A840L8J4"/>
<name>A0A840L8J4_9BURK</name>
<sequence>MAIPHISPGQVLDLRPLGAGLHEAKTVALFKSEHLELIRLVLLAGKSLPPHKVAGDITIQCIEGAITVSLEADECLLRAGQMLYLAGKALHGVHALEDSSALLTIALIK</sequence>
<dbReference type="Proteomes" id="UP000562027">
    <property type="component" value="Unassembled WGS sequence"/>
</dbReference>
<dbReference type="GO" id="GO:0051213">
    <property type="term" value="F:dioxygenase activity"/>
    <property type="evidence" value="ECO:0007669"/>
    <property type="project" value="UniProtKB-KW"/>
</dbReference>
<gene>
    <name evidence="1" type="ORF">HNP55_000202</name>
</gene>
<dbReference type="Gene3D" id="2.60.120.10">
    <property type="entry name" value="Jelly Rolls"/>
    <property type="match status" value="1"/>
</dbReference>
<accession>A0A840L8J4</accession>
<reference evidence="1 2" key="1">
    <citation type="submission" date="2020-08" db="EMBL/GenBank/DDBJ databases">
        <title>Functional genomics of gut bacteria from endangered species of beetles.</title>
        <authorList>
            <person name="Carlos-Shanley C."/>
        </authorList>
    </citation>
    <scope>NUCLEOTIDE SEQUENCE [LARGE SCALE GENOMIC DNA]</scope>
    <source>
        <strain evidence="1 2">S00239</strain>
    </source>
</reference>
<dbReference type="CDD" id="cd02230">
    <property type="entry name" value="cupin_HP0902-like"/>
    <property type="match status" value="1"/>
</dbReference>
<dbReference type="RefSeq" id="WP_184295197.1">
    <property type="nucleotide sequence ID" value="NZ_JACHLP010000001.1"/>
</dbReference>
<dbReference type="InterPro" id="IPR014710">
    <property type="entry name" value="RmlC-like_jellyroll"/>
</dbReference>